<dbReference type="EMBL" id="JANEYF010003374">
    <property type="protein sequence ID" value="KAJ8936842.1"/>
    <property type="molecule type" value="Genomic_DNA"/>
</dbReference>
<feature type="region of interest" description="Disordered" evidence="6">
    <location>
        <begin position="76"/>
        <end position="184"/>
    </location>
</feature>
<proteinExistence type="predicted"/>
<feature type="compositionally biased region" description="Polar residues" evidence="6">
    <location>
        <begin position="663"/>
        <end position="675"/>
    </location>
</feature>
<feature type="compositionally biased region" description="Polar residues" evidence="6">
    <location>
        <begin position="1612"/>
        <end position="1622"/>
    </location>
</feature>
<feature type="region of interest" description="Disordered" evidence="6">
    <location>
        <begin position="1919"/>
        <end position="1938"/>
    </location>
</feature>
<dbReference type="InterPro" id="IPR036236">
    <property type="entry name" value="Znf_C2H2_sf"/>
</dbReference>
<feature type="region of interest" description="Disordered" evidence="6">
    <location>
        <begin position="963"/>
        <end position="989"/>
    </location>
</feature>
<feature type="compositionally biased region" description="Basic and acidic residues" evidence="6">
    <location>
        <begin position="131"/>
        <end position="145"/>
    </location>
</feature>
<feature type="compositionally biased region" description="Basic residues" evidence="6">
    <location>
        <begin position="632"/>
        <end position="655"/>
    </location>
</feature>
<feature type="compositionally biased region" description="Basic and acidic residues" evidence="6">
    <location>
        <begin position="676"/>
        <end position="690"/>
    </location>
</feature>
<feature type="compositionally biased region" description="Polar residues" evidence="6">
    <location>
        <begin position="218"/>
        <end position="229"/>
    </location>
</feature>
<evidence type="ECO:0000256" key="3">
    <source>
        <dbReference type="ARBA" id="ARBA00022771"/>
    </source>
</evidence>
<dbReference type="PROSITE" id="PS00028">
    <property type="entry name" value="ZINC_FINGER_C2H2_1"/>
    <property type="match status" value="5"/>
</dbReference>
<evidence type="ECO:0000256" key="1">
    <source>
        <dbReference type="ARBA" id="ARBA00022723"/>
    </source>
</evidence>
<feature type="compositionally biased region" description="Polar residues" evidence="6">
    <location>
        <begin position="2217"/>
        <end position="2226"/>
    </location>
</feature>
<feature type="region of interest" description="Disordered" evidence="6">
    <location>
        <begin position="213"/>
        <end position="379"/>
    </location>
</feature>
<feature type="compositionally biased region" description="Basic residues" evidence="6">
    <location>
        <begin position="236"/>
        <end position="246"/>
    </location>
</feature>
<comment type="caution">
    <text evidence="8">The sequence shown here is derived from an EMBL/GenBank/DDBJ whole genome shotgun (WGS) entry which is preliminary data.</text>
</comment>
<feature type="region of interest" description="Disordered" evidence="6">
    <location>
        <begin position="1"/>
        <end position="39"/>
    </location>
</feature>
<dbReference type="PROSITE" id="PS50157">
    <property type="entry name" value="ZINC_FINGER_C2H2_2"/>
    <property type="match status" value="4"/>
</dbReference>
<feature type="compositionally biased region" description="Basic and acidic residues" evidence="6">
    <location>
        <begin position="746"/>
        <end position="756"/>
    </location>
</feature>
<dbReference type="GO" id="GO:0045944">
    <property type="term" value="P:positive regulation of transcription by RNA polymerase II"/>
    <property type="evidence" value="ECO:0007669"/>
    <property type="project" value="TreeGrafter"/>
</dbReference>
<feature type="region of interest" description="Disordered" evidence="6">
    <location>
        <begin position="610"/>
        <end position="699"/>
    </location>
</feature>
<dbReference type="InterPro" id="IPR050688">
    <property type="entry name" value="Zinc_finger/UBP_domain"/>
</dbReference>
<evidence type="ECO:0000313" key="9">
    <source>
        <dbReference type="Proteomes" id="UP001162156"/>
    </source>
</evidence>
<keyword evidence="3 5" id="KW-0863">Zinc-finger</keyword>
<protein>
    <recommendedName>
        <fullName evidence="7">C2H2-type domain-containing protein</fullName>
    </recommendedName>
</protein>
<feature type="compositionally biased region" description="Basic and acidic residues" evidence="6">
    <location>
        <begin position="1"/>
        <end position="20"/>
    </location>
</feature>
<evidence type="ECO:0000259" key="7">
    <source>
        <dbReference type="PROSITE" id="PS50157"/>
    </source>
</evidence>
<sequence length="2330" mass="261376">MHDEPSKLEKEIEQSKEAETPKANVQSEPAEPDAKPADQTILAQFFANLLGSQNKRDKKTALYSLISTFSDSFIPMRRKNLKKTEQKPEEEKVVELAKDTAPDEAPPEASLAKMSKGKARKRIRRISSGTAEEKSKDEELGKSPEPEEDLNNVESVVVTVGERIKSRKRTSVTPPKPRKKIRTELDMLHEDIQDMFIRDGVLTASGKRMCRMLKSDPNALSTAHPNSPASEEPLKVRKKPGPKPKPKPPNAAEVKAMKSVRVIIPKIPDSTLEQKEDSNKRNLRRFTRSTTYAESDDDSPLRLEKTAVDDDSVVEEGSIREDDSDLESIDSEKDKSSVANDPSQKSKKKKKQASFDESTETANKKDNEDHDESILNDSDIDKSFVEPDRNCYIDFVASKSHICKLCTYQGKYITTHYKTAHPDSEILTSRFAPNIASAAIVDSDKNLVRYENIMRVKGGAKFQFCCRFCEFTTNVPPTLFYDHITTHTGEYRHICPICEFSASSGKTLKSHLNNIHQNAEKRVARKSYGQTIIFGYMCGECNYVQLCEKNVEEHINIFHLEKPIVYKVNMSTYLDPEIEKIAVSEPASDSSEPPLAVIEKGEHVMEQQLITPKQKKSTAEKVVDEKEMLPPQRKKSGPKPCPKSKKKIKEKKIKKDKPVVDFGTSSDSESVTSKGNDQDIRELARVEEKSSPITRRRLTREVSIEDEPVITGRSRRAAKDKATEKLRCLMEAVEASPRKKSLGADVGKKHDEKVQNDKAISVKSSEEQNKDKDSTKKDNKIIEAGSKIIEADNKIVDADNKTIEVDNKTAEAESKTVELNSTAIEVKKKAVEMDSKAVEADNKVASKDNYVAKEELKESNIPKEEVKPVVKKEVEMNVFTCKTDLQEENKKIEQERLHLMQELNKSVGSRTSLNFVDKLCNRLSKNDVIVKQEPRDDLTDSLFARDSNNKSPLVMPVLEKNLPTTSATTSTSIKAPPNTGAPTKKPVLAPDDIRVSNSTYDVTQKNDKIITDMIQKLKGKLATTVDDNIDSPITVDDNDYDSEGPPPLTHVNELPNVKPSDGSTKTLLIGGLVRVIKNSESLMFSCLVPPCVFSTENKDVFQNHCKEAHKAYNLRTSTLCEMCGFEIVATAECTLIENLFKHTITEHADFINNDPNTDIFVKPANRVLRIRKLSGDATEGDKEENNKENQVSVNTTAVSEVAVNETTSEEPPATMVELDMSDDNPFPFKIAGVMSLAEPQPPPLAPIAKSSMQLSPGAQLIVKEAKLTQAEMSKPRKTQKAMAKFIASVSDLYKCPHYYCLFSTNFRDFLDRHLKAHKVEHDVMIPCVYCDMKTPWEHVPMHIDIRHAHCRFACTYCLYRAVVKEYVFIHQDQMHPNNDYSVIGLPQPKYSKKFAIADVKIDPKNLCEPFRCTKVCNVEFLFENEFKRHLQEVHKNNFVQCGYKNCSTRVQGIKMTNHWAINHGVSVYQCGFCRMSCNDIKRMYHHFAQSHQGHHPDILIRMLTPMEEDRVMLGFTSEAFKSMRKIVALPNNILKENKVDVSPAVDAAVPTVVPTTVPYGIPPTSKPVTMPFTKATIQMVSSLKPLIPASSTGTSRTITLEVIPAQEKQTTDDTSNDQNGSEDVQESDLNVEPVEHINLGEDNNASTVDEADTGDVDPLSLEMDTDLNDAAKSTPDAFSSGDESDGNKVEKSKKSIKRGLLSYQLYRCAFCDISFSNSNDFKKHVSRSLTCRKDDATGRPFVCVHCEKNFKNTHVLTDHIQCHGIMRFSCSLCGNKFPTANQARSHIKNRHNIPQTTLSPLNPLEANPDIDEYVISPKLVLQPSSLKETPANEPSTESSATENVYTPDQVDRIPMRHILSSSIKCGLCSYSTKVRTNMVRHLHFHSEEKNVPDTAPVNPVPCLEKNEKMFDKMVNLASSSHNTSRMGGAKTESKEKEADNLPEYVPTHCRYVCCAQGCSYICPEEGNLRHHLIALHDSETSFTCVHCKSDLTPTDADSLIKHFKLHGLQLYKCQYCNVIHYLKHKVEKHVSDVHLDLPVKVITVRLLEAEPKDVTQEPSSSGVQNQSTSVTSKVMKPWRCCMCKYRTGSQEGIQNHVLEKHEIDSQFKCALCTYKNNDTEMFTDHFKEAHNNQPVDFIYVYRKMEEEKEKETEVAFDTTPLWQRDRPRVRHIRGILFDDSTPSPTKSPKKPAKVASTPAVTPTPGPSGVKSVPASPGPSTSKNSNIDLSIESVANGTADILQEETSVSDDFFDTVNKLVKDSSEDIAKAKDSVVIIIDDEDENKDGTPLAKNKDNKNYPMAKKQSFKTERGRGARRKQDFQGERGSYRLG</sequence>
<dbReference type="GO" id="GO:0008270">
    <property type="term" value="F:zinc ion binding"/>
    <property type="evidence" value="ECO:0007669"/>
    <property type="project" value="UniProtKB-KW"/>
</dbReference>
<feature type="compositionally biased region" description="Basic residues" evidence="6">
    <location>
        <begin position="165"/>
        <end position="181"/>
    </location>
</feature>
<feature type="compositionally biased region" description="Basic and acidic residues" evidence="6">
    <location>
        <begin position="617"/>
        <end position="628"/>
    </location>
</feature>
<evidence type="ECO:0000256" key="5">
    <source>
        <dbReference type="PROSITE-ProRule" id="PRU00042"/>
    </source>
</evidence>
<keyword evidence="4" id="KW-0862">Zinc</keyword>
<dbReference type="GO" id="GO:0005634">
    <property type="term" value="C:nucleus"/>
    <property type="evidence" value="ECO:0007669"/>
    <property type="project" value="TreeGrafter"/>
</dbReference>
<feature type="region of interest" description="Disordered" evidence="6">
    <location>
        <begin position="2281"/>
        <end position="2330"/>
    </location>
</feature>
<evidence type="ECO:0000313" key="8">
    <source>
        <dbReference type="EMBL" id="KAJ8936842.1"/>
    </source>
</evidence>
<feature type="domain" description="C2H2-type" evidence="7">
    <location>
        <begin position="1741"/>
        <end position="1763"/>
    </location>
</feature>
<feature type="compositionally biased region" description="Basic and acidic residues" evidence="6">
    <location>
        <begin position="2306"/>
        <end position="2330"/>
    </location>
</feature>
<feature type="compositionally biased region" description="Basic and acidic residues" evidence="6">
    <location>
        <begin position="764"/>
        <end position="780"/>
    </location>
</feature>
<dbReference type="Proteomes" id="UP001162156">
    <property type="component" value="Unassembled WGS sequence"/>
</dbReference>
<dbReference type="PANTHER" id="PTHR24403">
    <property type="entry name" value="ZINC FINGER PROTEIN"/>
    <property type="match status" value="1"/>
</dbReference>
<feature type="domain" description="C2H2-type" evidence="7">
    <location>
        <begin position="1863"/>
        <end position="1890"/>
    </location>
</feature>
<feature type="domain" description="C2H2-type" evidence="7">
    <location>
        <begin position="1410"/>
        <end position="1434"/>
    </location>
</feature>
<evidence type="ECO:0000256" key="2">
    <source>
        <dbReference type="ARBA" id="ARBA00022737"/>
    </source>
</evidence>
<feature type="domain" description="C2H2-type" evidence="7">
    <location>
        <begin position="1768"/>
        <end position="1796"/>
    </location>
</feature>
<feature type="region of interest" description="Disordered" evidence="6">
    <location>
        <begin position="734"/>
        <end position="780"/>
    </location>
</feature>
<evidence type="ECO:0000256" key="4">
    <source>
        <dbReference type="ARBA" id="ARBA00022833"/>
    </source>
</evidence>
<evidence type="ECO:0000256" key="6">
    <source>
        <dbReference type="SAM" id="MobiDB-lite"/>
    </source>
</evidence>
<feature type="compositionally biased region" description="Basic and acidic residues" evidence="6">
    <location>
        <begin position="82"/>
        <end position="101"/>
    </location>
</feature>
<dbReference type="InterPro" id="IPR013087">
    <property type="entry name" value="Znf_C2H2_type"/>
</dbReference>
<dbReference type="Gene3D" id="3.30.160.60">
    <property type="entry name" value="Classic Zinc Finger"/>
    <property type="match status" value="3"/>
</dbReference>
<feature type="compositionally biased region" description="Basic and acidic residues" evidence="6">
    <location>
        <begin position="299"/>
        <end position="308"/>
    </location>
</feature>
<dbReference type="SMART" id="SM00355">
    <property type="entry name" value="ZnF_C2H2"/>
    <property type="match status" value="20"/>
</dbReference>
<name>A0AAV8XCT4_9CUCU</name>
<keyword evidence="9" id="KW-1185">Reference proteome</keyword>
<feature type="region of interest" description="Disordered" evidence="6">
    <location>
        <begin position="1601"/>
        <end position="1693"/>
    </location>
</feature>
<gene>
    <name evidence="8" type="ORF">NQ314_012158</name>
</gene>
<organism evidence="8 9">
    <name type="scientific">Rhamnusium bicolor</name>
    <dbReference type="NCBI Taxonomy" id="1586634"/>
    <lineage>
        <taxon>Eukaryota</taxon>
        <taxon>Metazoa</taxon>
        <taxon>Ecdysozoa</taxon>
        <taxon>Arthropoda</taxon>
        <taxon>Hexapoda</taxon>
        <taxon>Insecta</taxon>
        <taxon>Pterygota</taxon>
        <taxon>Neoptera</taxon>
        <taxon>Endopterygota</taxon>
        <taxon>Coleoptera</taxon>
        <taxon>Polyphaga</taxon>
        <taxon>Cucujiformia</taxon>
        <taxon>Chrysomeloidea</taxon>
        <taxon>Cerambycidae</taxon>
        <taxon>Lepturinae</taxon>
        <taxon>Rhagiini</taxon>
        <taxon>Rhamnusium</taxon>
    </lineage>
</organism>
<feature type="compositionally biased region" description="Basic residues" evidence="6">
    <location>
        <begin position="115"/>
        <end position="125"/>
    </location>
</feature>
<keyword evidence="1" id="KW-0479">Metal-binding</keyword>
<keyword evidence="2" id="KW-0677">Repeat</keyword>
<dbReference type="PANTHER" id="PTHR24403:SF67">
    <property type="entry name" value="FI01116P-RELATED"/>
    <property type="match status" value="1"/>
</dbReference>
<dbReference type="SUPFAM" id="SSF57667">
    <property type="entry name" value="beta-beta-alpha zinc fingers"/>
    <property type="match status" value="1"/>
</dbReference>
<reference evidence="8" key="1">
    <citation type="journal article" date="2023" name="Insect Mol. Biol.">
        <title>Genome sequencing provides insights into the evolution of gene families encoding plant cell wall-degrading enzymes in longhorned beetles.</title>
        <authorList>
            <person name="Shin N.R."/>
            <person name="Okamura Y."/>
            <person name="Kirsch R."/>
            <person name="Pauchet Y."/>
        </authorList>
    </citation>
    <scope>NUCLEOTIDE SEQUENCE</scope>
    <source>
        <strain evidence="8">RBIC_L_NR</strain>
    </source>
</reference>
<feature type="region of interest" description="Disordered" evidence="6">
    <location>
        <begin position="2174"/>
        <end position="2226"/>
    </location>
</feature>
<accession>A0AAV8XCT4</accession>